<accession>A0A392R968</accession>
<keyword evidence="2" id="KW-1185">Reference proteome</keyword>
<name>A0A392R968_9FABA</name>
<dbReference type="Proteomes" id="UP000265520">
    <property type="component" value="Unassembled WGS sequence"/>
</dbReference>
<dbReference type="AlphaFoldDB" id="A0A392R968"/>
<protein>
    <submittedName>
        <fullName evidence="1">Uncharacterized protein</fullName>
    </submittedName>
</protein>
<organism evidence="1 2">
    <name type="scientific">Trifolium medium</name>
    <dbReference type="NCBI Taxonomy" id="97028"/>
    <lineage>
        <taxon>Eukaryota</taxon>
        <taxon>Viridiplantae</taxon>
        <taxon>Streptophyta</taxon>
        <taxon>Embryophyta</taxon>
        <taxon>Tracheophyta</taxon>
        <taxon>Spermatophyta</taxon>
        <taxon>Magnoliopsida</taxon>
        <taxon>eudicotyledons</taxon>
        <taxon>Gunneridae</taxon>
        <taxon>Pentapetalae</taxon>
        <taxon>rosids</taxon>
        <taxon>fabids</taxon>
        <taxon>Fabales</taxon>
        <taxon>Fabaceae</taxon>
        <taxon>Papilionoideae</taxon>
        <taxon>50 kb inversion clade</taxon>
        <taxon>NPAAA clade</taxon>
        <taxon>Hologalegina</taxon>
        <taxon>IRL clade</taxon>
        <taxon>Trifolieae</taxon>
        <taxon>Trifolium</taxon>
    </lineage>
</organism>
<reference evidence="1 2" key="1">
    <citation type="journal article" date="2018" name="Front. Plant Sci.">
        <title>Red Clover (Trifolium pratense) and Zigzag Clover (T. medium) - A Picture of Genomic Similarities and Differences.</title>
        <authorList>
            <person name="Dluhosova J."/>
            <person name="Istvanek J."/>
            <person name="Nedelnik J."/>
            <person name="Repkova J."/>
        </authorList>
    </citation>
    <scope>NUCLEOTIDE SEQUENCE [LARGE SCALE GENOMIC DNA]</scope>
    <source>
        <strain evidence="2">cv. 10/8</strain>
        <tissue evidence="1">Leaf</tissue>
    </source>
</reference>
<sequence length="28" mass="3061">GYQLQVVRNSGLFKFCYPTVLSAAITAL</sequence>
<feature type="non-terminal residue" evidence="1">
    <location>
        <position position="1"/>
    </location>
</feature>
<evidence type="ECO:0000313" key="2">
    <source>
        <dbReference type="Proteomes" id="UP000265520"/>
    </source>
</evidence>
<evidence type="ECO:0000313" key="1">
    <source>
        <dbReference type="EMBL" id="MCI33121.1"/>
    </source>
</evidence>
<comment type="caution">
    <text evidence="1">The sequence shown here is derived from an EMBL/GenBank/DDBJ whole genome shotgun (WGS) entry which is preliminary data.</text>
</comment>
<proteinExistence type="predicted"/>
<dbReference type="EMBL" id="LXQA010201696">
    <property type="protein sequence ID" value="MCI33121.1"/>
    <property type="molecule type" value="Genomic_DNA"/>
</dbReference>